<feature type="compositionally biased region" description="Basic residues" evidence="1">
    <location>
        <begin position="84"/>
        <end position="95"/>
    </location>
</feature>
<name>A0A7S3YXC7_9EUKA</name>
<reference evidence="2" key="1">
    <citation type="submission" date="2021-01" db="EMBL/GenBank/DDBJ databases">
        <authorList>
            <person name="Corre E."/>
            <person name="Pelletier E."/>
            <person name="Niang G."/>
            <person name="Scheremetjew M."/>
            <person name="Finn R."/>
            <person name="Kale V."/>
            <person name="Holt S."/>
            <person name="Cochrane G."/>
            <person name="Meng A."/>
            <person name="Brown T."/>
            <person name="Cohen L."/>
        </authorList>
    </citation>
    <scope>NUCLEOTIDE SEQUENCE</scope>
    <source>
        <strain evidence="2">CCCM811</strain>
    </source>
</reference>
<feature type="compositionally biased region" description="Low complexity" evidence="1">
    <location>
        <begin position="62"/>
        <end position="74"/>
    </location>
</feature>
<dbReference type="InterPro" id="IPR046345">
    <property type="entry name" value="TraB_PrgY-like"/>
</dbReference>
<evidence type="ECO:0000256" key="1">
    <source>
        <dbReference type="SAM" id="MobiDB-lite"/>
    </source>
</evidence>
<feature type="compositionally biased region" description="Low complexity" evidence="1">
    <location>
        <begin position="1"/>
        <end position="17"/>
    </location>
</feature>
<dbReference type="InterPro" id="IPR002816">
    <property type="entry name" value="TraB/PrgY/GumN_fam"/>
</dbReference>
<dbReference type="PANTHER" id="PTHR21530">
    <property type="entry name" value="PHEROMONE SHUTDOWN PROTEIN"/>
    <property type="match status" value="1"/>
</dbReference>
<feature type="compositionally biased region" description="Low complexity" evidence="1">
    <location>
        <begin position="267"/>
        <end position="302"/>
    </location>
</feature>
<sequence>MASASASAAAAAASSGRSSGGGGLSMMSKCTEEHGQPQRFSTRSRSMSMSMRRRRRRSMLVQAKPPQKPPQKAATDQVSTPTHHPNHPYQHHHHQQQQQQHATSSAASSSSSLDDLMMSRARRRRDFTKSILLSPCGGVMGYLGLKSNQKAQAAEMGLASSSTAQHPLDFVYLTPTTKTDTSQTPNTMGLVGKEEKCDTAISHLRNSNGDSIFLVGTAHISNNSASLVSRVFDGVSPDLIMVELDKKRLNVVTEDDESAAATAAKVVNDGGNDADNANNADADASAKGSTNSNINKKTNNNNQESPRWVSKLQSKFEGIKKALAHPKQAILSALIGRVITKMYQGIDQEGIPVGGEFVAAFKYASSKGIPVLLGDRPIDVTFDRLGQAASAQDLTKILTPDEDDAKELGILFGADEQDIGSAQDLAMQVEVLKNRETVSLLQGYIAKKSPELYNALIGERDQYMAESLAGAIGKKYNRIVGVVGFAHLNGIEKQLQQSGFKLVDMCSP</sequence>
<dbReference type="PANTHER" id="PTHR21530:SF7">
    <property type="entry name" value="TRAB DOMAIN-CONTAINING PROTEIN"/>
    <property type="match status" value="1"/>
</dbReference>
<feature type="region of interest" description="Disordered" evidence="1">
    <location>
        <begin position="267"/>
        <end position="307"/>
    </location>
</feature>
<feature type="region of interest" description="Disordered" evidence="1">
    <location>
        <begin position="1"/>
        <end position="115"/>
    </location>
</feature>
<organism evidence="2">
    <name type="scientific">Lotharella globosa</name>
    <dbReference type="NCBI Taxonomy" id="91324"/>
    <lineage>
        <taxon>Eukaryota</taxon>
        <taxon>Sar</taxon>
        <taxon>Rhizaria</taxon>
        <taxon>Cercozoa</taxon>
        <taxon>Chlorarachniophyceae</taxon>
        <taxon>Lotharella</taxon>
    </lineage>
</organism>
<dbReference type="Pfam" id="PF01963">
    <property type="entry name" value="TraB_PrgY_gumN"/>
    <property type="match status" value="1"/>
</dbReference>
<proteinExistence type="predicted"/>
<dbReference type="AlphaFoldDB" id="A0A7S3YXC7"/>
<gene>
    <name evidence="2" type="ORF">LGLO00237_LOCUS16632</name>
</gene>
<feature type="compositionally biased region" description="Low complexity" evidence="1">
    <location>
        <begin position="96"/>
        <end position="112"/>
    </location>
</feature>
<accession>A0A7S3YXC7</accession>
<evidence type="ECO:0008006" key="3">
    <source>
        <dbReference type="Google" id="ProtNLM"/>
    </source>
</evidence>
<dbReference type="EMBL" id="HBIV01023136">
    <property type="protein sequence ID" value="CAE0665027.1"/>
    <property type="molecule type" value="Transcribed_RNA"/>
</dbReference>
<evidence type="ECO:0000313" key="2">
    <source>
        <dbReference type="EMBL" id="CAE0665027.1"/>
    </source>
</evidence>
<protein>
    <recommendedName>
        <fullName evidence="3">TraB family protein</fullName>
    </recommendedName>
</protein>
<dbReference type="CDD" id="cd14726">
    <property type="entry name" value="TraB_PrgY-like"/>
    <property type="match status" value="1"/>
</dbReference>